<accession>A0ABR3GAA2</accession>
<dbReference type="Proteomes" id="UP001447188">
    <property type="component" value="Unassembled WGS sequence"/>
</dbReference>
<gene>
    <name evidence="1" type="ORF">Q9L58_008369</name>
</gene>
<evidence type="ECO:0000313" key="2">
    <source>
        <dbReference type="Proteomes" id="UP001447188"/>
    </source>
</evidence>
<organism evidence="1 2">
    <name type="scientific">Discina gigas</name>
    <dbReference type="NCBI Taxonomy" id="1032678"/>
    <lineage>
        <taxon>Eukaryota</taxon>
        <taxon>Fungi</taxon>
        <taxon>Dikarya</taxon>
        <taxon>Ascomycota</taxon>
        <taxon>Pezizomycotina</taxon>
        <taxon>Pezizomycetes</taxon>
        <taxon>Pezizales</taxon>
        <taxon>Discinaceae</taxon>
        <taxon>Discina</taxon>
    </lineage>
</organism>
<name>A0ABR3GAA2_9PEZI</name>
<comment type="caution">
    <text evidence="1">The sequence shown here is derived from an EMBL/GenBank/DDBJ whole genome shotgun (WGS) entry which is preliminary data.</text>
</comment>
<protein>
    <submittedName>
        <fullName evidence="1">Uncharacterized protein</fullName>
    </submittedName>
</protein>
<dbReference type="EMBL" id="JBBBZM010000153">
    <property type="protein sequence ID" value="KAL0632738.1"/>
    <property type="molecule type" value="Genomic_DNA"/>
</dbReference>
<evidence type="ECO:0000313" key="1">
    <source>
        <dbReference type="EMBL" id="KAL0632738.1"/>
    </source>
</evidence>
<proteinExistence type="predicted"/>
<reference evidence="1 2" key="1">
    <citation type="submission" date="2024-02" db="EMBL/GenBank/DDBJ databases">
        <title>Discinaceae phylogenomics.</title>
        <authorList>
            <person name="Dirks A.C."/>
            <person name="James T.Y."/>
        </authorList>
    </citation>
    <scope>NUCLEOTIDE SEQUENCE [LARGE SCALE GENOMIC DNA]</scope>
    <source>
        <strain evidence="1 2">ACD0624</strain>
    </source>
</reference>
<sequence length="221" mass="26563">MNDFFEKFTADFTFDPKTQPELELARLRNLRGWDVTTPEYKKVRREFLEALVKESKAPVHAYFVLQFPDFDYDSRASPKLEFQRLRAFRRWKTGSRPDKRARRLFVEAFDEEFDSDLDVFFKDFKTFDYNPRNEPKAEFERLRVHKKWKKKYGKSPAEQILKEEYQAIRDEFFDAFAGVFVYFFGVTKDYHNWEYLCGLLGVHPIPSTAEECEKVNNPVIQ</sequence>
<keyword evidence="2" id="KW-1185">Reference proteome</keyword>